<dbReference type="AlphaFoldDB" id="A0A2P2QPH0"/>
<evidence type="ECO:0000313" key="1">
    <source>
        <dbReference type="EMBL" id="MBX68848.1"/>
    </source>
</evidence>
<name>A0A2P2QPH0_RHIMU</name>
<protein>
    <submittedName>
        <fullName evidence="1">Uncharacterized protein</fullName>
    </submittedName>
</protein>
<proteinExistence type="predicted"/>
<sequence>MRFHASEIQKILLIVHHENHVHSFALFPFIINKRNNLQHIVVPKEASINEH</sequence>
<accession>A0A2P2QPH0</accession>
<organism evidence="1">
    <name type="scientific">Rhizophora mucronata</name>
    <name type="common">Asiatic mangrove</name>
    <dbReference type="NCBI Taxonomy" id="61149"/>
    <lineage>
        <taxon>Eukaryota</taxon>
        <taxon>Viridiplantae</taxon>
        <taxon>Streptophyta</taxon>
        <taxon>Embryophyta</taxon>
        <taxon>Tracheophyta</taxon>
        <taxon>Spermatophyta</taxon>
        <taxon>Magnoliopsida</taxon>
        <taxon>eudicotyledons</taxon>
        <taxon>Gunneridae</taxon>
        <taxon>Pentapetalae</taxon>
        <taxon>rosids</taxon>
        <taxon>fabids</taxon>
        <taxon>Malpighiales</taxon>
        <taxon>Rhizophoraceae</taxon>
        <taxon>Rhizophora</taxon>
    </lineage>
</organism>
<reference evidence="1" key="1">
    <citation type="submission" date="2018-02" db="EMBL/GenBank/DDBJ databases">
        <title>Rhizophora mucronata_Transcriptome.</title>
        <authorList>
            <person name="Meera S.P."/>
            <person name="Sreeshan A."/>
            <person name="Augustine A."/>
        </authorList>
    </citation>
    <scope>NUCLEOTIDE SEQUENCE</scope>
    <source>
        <tissue evidence="1">Leaf</tissue>
    </source>
</reference>
<dbReference type="EMBL" id="GGEC01088364">
    <property type="protein sequence ID" value="MBX68848.1"/>
    <property type="molecule type" value="Transcribed_RNA"/>
</dbReference>